<reference evidence="2" key="1">
    <citation type="submission" date="2016-11" db="UniProtKB">
        <authorList>
            <consortium name="WormBaseParasite"/>
        </authorList>
    </citation>
    <scope>IDENTIFICATION</scope>
    <source>
        <strain evidence="2">KR3021</strain>
    </source>
</reference>
<dbReference type="WBParaSite" id="RSKR_0000228700.1">
    <property type="protein sequence ID" value="RSKR_0000228700.1"/>
    <property type="gene ID" value="RSKR_0000228700"/>
</dbReference>
<organism evidence="1 2">
    <name type="scientific">Rhabditophanes sp. KR3021</name>
    <dbReference type="NCBI Taxonomy" id="114890"/>
    <lineage>
        <taxon>Eukaryota</taxon>
        <taxon>Metazoa</taxon>
        <taxon>Ecdysozoa</taxon>
        <taxon>Nematoda</taxon>
        <taxon>Chromadorea</taxon>
        <taxon>Rhabditida</taxon>
        <taxon>Tylenchina</taxon>
        <taxon>Panagrolaimomorpha</taxon>
        <taxon>Strongyloidoidea</taxon>
        <taxon>Alloionematidae</taxon>
        <taxon>Rhabditophanes</taxon>
    </lineage>
</organism>
<evidence type="ECO:0000313" key="1">
    <source>
        <dbReference type="Proteomes" id="UP000095286"/>
    </source>
</evidence>
<name>A0AC35TNL8_9BILA</name>
<evidence type="ECO:0000313" key="2">
    <source>
        <dbReference type="WBParaSite" id="RSKR_0000228700.1"/>
    </source>
</evidence>
<dbReference type="Proteomes" id="UP000095286">
    <property type="component" value="Unplaced"/>
</dbReference>
<accession>A0AC35TNL8</accession>
<proteinExistence type="predicted"/>
<sequence length="287" mass="32779">MSEPPKKKGRFNHNAGAHKRVDSGIFGLFFTCEGHEKQAITEAKNLIDQAVSDLNIVPDTQEIPSKNEEVQESKCESKDVQKDDVKKEDEEVDFADALKEACVEECDVKKSGKIWSRQKPTGVKNCLFLTTPQISNGKDIYKICDNIITKCQDSLNTRFLYRIEPVEITCDVAENVVDDHIKKLINEHFAEDIWAGYYPTYAVNFRARNNNKIKRDVTIQTIGQFMSDNFKNCRVHLNNPDLTIVINIVHKTAMLGIVQNYNKRRKLSLKPIAEVQEKSDDFEKIAV</sequence>
<protein>
    <submittedName>
        <fullName evidence="2">THUMP domain-containing protein</fullName>
    </submittedName>
</protein>